<feature type="short sequence motif" description="TonB C-terminal box" evidence="15">
    <location>
        <begin position="682"/>
        <end position="699"/>
    </location>
</feature>
<dbReference type="PROSITE" id="PS52016">
    <property type="entry name" value="TONB_DEPENDENT_REC_3"/>
    <property type="match status" value="1"/>
</dbReference>
<evidence type="ECO:0000256" key="11">
    <source>
        <dbReference type="ARBA" id="ARBA00023136"/>
    </source>
</evidence>
<keyword evidence="3 14" id="KW-0813">Transport</keyword>
<evidence type="ECO:0000256" key="12">
    <source>
        <dbReference type="ARBA" id="ARBA00023170"/>
    </source>
</evidence>
<protein>
    <submittedName>
        <fullName evidence="20">TonB-dependent siderophore receptor</fullName>
    </submittedName>
</protein>
<keyword evidence="7 17" id="KW-0732">Signal</keyword>
<dbReference type="RefSeq" id="WP_258855734.1">
    <property type="nucleotide sequence ID" value="NZ_JANUGV010000001.1"/>
</dbReference>
<keyword evidence="6 14" id="KW-0812">Transmembrane</keyword>
<organism evidence="20 21">
    <name type="scientific">Massilia solisilvae</name>
    <dbReference type="NCBI Taxonomy" id="1811225"/>
    <lineage>
        <taxon>Bacteria</taxon>
        <taxon>Pseudomonadati</taxon>
        <taxon>Pseudomonadota</taxon>
        <taxon>Betaproteobacteria</taxon>
        <taxon>Burkholderiales</taxon>
        <taxon>Oxalobacteraceae</taxon>
        <taxon>Telluria group</taxon>
        <taxon>Massilia</taxon>
    </lineage>
</organism>
<keyword evidence="8" id="KW-0408">Iron</keyword>
<dbReference type="CDD" id="cd01347">
    <property type="entry name" value="ligand_gated_channel"/>
    <property type="match status" value="1"/>
</dbReference>
<dbReference type="SUPFAM" id="SSF56935">
    <property type="entry name" value="Porins"/>
    <property type="match status" value="1"/>
</dbReference>
<reference evidence="20 21" key="1">
    <citation type="submission" date="2022-08" db="EMBL/GenBank/DDBJ databases">
        <title>Reclassification of Massilia species as members of the genera Telluria, Duganella, Pseudoduganella, Mokoshia gen. nov. and Zemynaea gen. nov. using orthogonal and non-orthogonal genome-based approaches.</title>
        <authorList>
            <person name="Bowman J.P."/>
        </authorList>
    </citation>
    <scope>NUCLEOTIDE SEQUENCE [LARGE SCALE GENOMIC DNA]</scope>
    <source>
        <strain evidence="20 21">JCM 31607</strain>
    </source>
</reference>
<evidence type="ECO:0000313" key="20">
    <source>
        <dbReference type="EMBL" id="MCS0608061.1"/>
    </source>
</evidence>
<dbReference type="InterPro" id="IPR010105">
    <property type="entry name" value="TonB_sidphr_rcpt"/>
</dbReference>
<evidence type="ECO:0000256" key="16">
    <source>
        <dbReference type="RuleBase" id="RU003357"/>
    </source>
</evidence>
<sequence length="699" mass="75857">MSRNKTNTPLRLAIAAIFAGYAGAALADDDAPLPQVTIVGTAERGYDAKSSSTATKSDTLLRDTPQAVTVVTSELMRDQAMQGMADVIRYVPGVVTAQGEGNRDTAVMRGNSTTGDFFVDGVRDDVQYYRDLYNIERVEALKGPNAMIFGRGGAGGVINRVSKEPAWTPVRDASLTVGSWRNRRASVDLGQALGDGAALRLNALLDDSGSYRAGVSNKRKGINPTLLLAPGDNTRIVLGYEHFQDERVADRGVPGFNGRPYETDPATFFGDAAHSPTWSRVNAFSALLEHDFGNGVMLRNRTRYADYDKFYQNIYAGSVVTLKNGVPTLTLGAYNNATQRTNLFNQTDLNFTVDALGLRHKFATGIEYGRQVTDNFRNTGYFSGASATVPAAAPWLVGSVSFRQSATDADNHGVATAASAYLQDQLEFSPQWLAIVGLRYDRFKVDFTDHRSGRRFDITDSPVSPRVGLVYKPVRAMSLYASYSLAYAPRAGDQLASLTPSNAAFDPEKFRNVELGAKWDVLPNLSATAAVYRLDRSNVLATDPLDPARTYLVDGQRSKGVELGLQGKITKAWSVMGGYAWQDAKLTAASGNVPAGRTVAQVPRHTLSLWNRYDFSNALGAGVGVVARDRVFASTSNAVALPGFARLDAALYYRIDKHYQAQLNVENLLDQRYYASANSDSNITPGSPRALRLTVNASF</sequence>
<dbReference type="PANTHER" id="PTHR32552:SF68">
    <property type="entry name" value="FERRICHROME OUTER MEMBRANE TRANSPORTER_PHAGE RECEPTOR"/>
    <property type="match status" value="1"/>
</dbReference>
<keyword evidence="10 16" id="KW-0798">TonB box</keyword>
<keyword evidence="11 14" id="KW-0472">Membrane</keyword>
<dbReference type="InterPro" id="IPR036942">
    <property type="entry name" value="Beta-barrel_TonB_sf"/>
</dbReference>
<comment type="similarity">
    <text evidence="2 14 16">Belongs to the TonB-dependent receptor family.</text>
</comment>
<keyword evidence="12 20" id="KW-0675">Receptor</keyword>
<dbReference type="InterPro" id="IPR000531">
    <property type="entry name" value="Beta-barrel_TonB"/>
</dbReference>
<keyword evidence="4 14" id="KW-1134">Transmembrane beta strand</keyword>
<evidence type="ECO:0000256" key="7">
    <source>
        <dbReference type="ARBA" id="ARBA00022729"/>
    </source>
</evidence>
<feature type="domain" description="TonB-dependent receptor-like beta-barrel" evidence="18">
    <location>
        <begin position="230"/>
        <end position="668"/>
    </location>
</feature>
<dbReference type="PANTHER" id="PTHR32552">
    <property type="entry name" value="FERRICHROME IRON RECEPTOR-RELATED"/>
    <property type="match status" value="1"/>
</dbReference>
<evidence type="ECO:0000256" key="6">
    <source>
        <dbReference type="ARBA" id="ARBA00022692"/>
    </source>
</evidence>
<evidence type="ECO:0000256" key="4">
    <source>
        <dbReference type="ARBA" id="ARBA00022452"/>
    </source>
</evidence>
<evidence type="ECO:0000256" key="14">
    <source>
        <dbReference type="PROSITE-ProRule" id="PRU01360"/>
    </source>
</evidence>
<evidence type="ECO:0000256" key="2">
    <source>
        <dbReference type="ARBA" id="ARBA00009810"/>
    </source>
</evidence>
<keyword evidence="5" id="KW-0410">Iron transport</keyword>
<evidence type="ECO:0000256" key="5">
    <source>
        <dbReference type="ARBA" id="ARBA00022496"/>
    </source>
</evidence>
<dbReference type="Pfam" id="PF07715">
    <property type="entry name" value="Plug"/>
    <property type="match status" value="1"/>
</dbReference>
<dbReference type="InterPro" id="IPR039426">
    <property type="entry name" value="TonB-dep_rcpt-like"/>
</dbReference>
<keyword evidence="13 14" id="KW-0998">Cell outer membrane</keyword>
<dbReference type="EMBL" id="JANUGV010000001">
    <property type="protein sequence ID" value="MCS0608061.1"/>
    <property type="molecule type" value="Genomic_DNA"/>
</dbReference>
<comment type="subcellular location">
    <subcellularLocation>
        <location evidence="1 14">Cell outer membrane</location>
        <topology evidence="1 14">Multi-pass membrane protein</topology>
    </subcellularLocation>
</comment>
<keyword evidence="9" id="KW-0406">Ion transport</keyword>
<dbReference type="InterPro" id="IPR010917">
    <property type="entry name" value="TonB_rcpt_CS"/>
</dbReference>
<dbReference type="Gene3D" id="2.170.130.10">
    <property type="entry name" value="TonB-dependent receptor, plug domain"/>
    <property type="match status" value="1"/>
</dbReference>
<evidence type="ECO:0000256" key="13">
    <source>
        <dbReference type="ARBA" id="ARBA00023237"/>
    </source>
</evidence>
<dbReference type="Gene3D" id="2.40.170.20">
    <property type="entry name" value="TonB-dependent receptor, beta-barrel domain"/>
    <property type="match status" value="1"/>
</dbReference>
<evidence type="ECO:0000256" key="9">
    <source>
        <dbReference type="ARBA" id="ARBA00023065"/>
    </source>
</evidence>
<accession>A0ABT2BHR6</accession>
<evidence type="ECO:0000256" key="17">
    <source>
        <dbReference type="SAM" id="SignalP"/>
    </source>
</evidence>
<feature type="chain" id="PRO_5045091958" evidence="17">
    <location>
        <begin position="28"/>
        <end position="699"/>
    </location>
</feature>
<dbReference type="PROSITE" id="PS01156">
    <property type="entry name" value="TONB_DEPENDENT_REC_2"/>
    <property type="match status" value="1"/>
</dbReference>
<feature type="domain" description="TonB-dependent receptor plug" evidence="19">
    <location>
        <begin position="61"/>
        <end position="157"/>
    </location>
</feature>
<evidence type="ECO:0000256" key="1">
    <source>
        <dbReference type="ARBA" id="ARBA00004571"/>
    </source>
</evidence>
<dbReference type="NCBIfam" id="TIGR01783">
    <property type="entry name" value="TonB-siderophor"/>
    <property type="match status" value="1"/>
</dbReference>
<comment type="caution">
    <text evidence="20">The sequence shown here is derived from an EMBL/GenBank/DDBJ whole genome shotgun (WGS) entry which is preliminary data.</text>
</comment>
<evidence type="ECO:0000259" key="19">
    <source>
        <dbReference type="Pfam" id="PF07715"/>
    </source>
</evidence>
<dbReference type="InterPro" id="IPR037066">
    <property type="entry name" value="Plug_dom_sf"/>
</dbReference>
<name>A0ABT2BHR6_9BURK</name>
<keyword evidence="21" id="KW-1185">Reference proteome</keyword>
<feature type="signal peptide" evidence="17">
    <location>
        <begin position="1"/>
        <end position="27"/>
    </location>
</feature>
<evidence type="ECO:0000256" key="3">
    <source>
        <dbReference type="ARBA" id="ARBA00022448"/>
    </source>
</evidence>
<evidence type="ECO:0000256" key="8">
    <source>
        <dbReference type="ARBA" id="ARBA00023004"/>
    </source>
</evidence>
<dbReference type="InterPro" id="IPR012910">
    <property type="entry name" value="Plug_dom"/>
</dbReference>
<dbReference type="Pfam" id="PF00593">
    <property type="entry name" value="TonB_dep_Rec_b-barrel"/>
    <property type="match status" value="1"/>
</dbReference>
<evidence type="ECO:0000256" key="10">
    <source>
        <dbReference type="ARBA" id="ARBA00023077"/>
    </source>
</evidence>
<evidence type="ECO:0000256" key="15">
    <source>
        <dbReference type="PROSITE-ProRule" id="PRU10144"/>
    </source>
</evidence>
<dbReference type="Proteomes" id="UP001205861">
    <property type="component" value="Unassembled WGS sequence"/>
</dbReference>
<proteinExistence type="inferred from homology"/>
<evidence type="ECO:0000313" key="21">
    <source>
        <dbReference type="Proteomes" id="UP001205861"/>
    </source>
</evidence>
<gene>
    <name evidence="20" type="ORF">NX773_07785</name>
</gene>
<evidence type="ECO:0000259" key="18">
    <source>
        <dbReference type="Pfam" id="PF00593"/>
    </source>
</evidence>